<sequence length="215" mass="23284">MPRIALVAGATGLVGQLLVQRLLASGAYDRIKLLARRALSIDDARIENVIGDYSDLGTLGKSLQADDVFCCLGTTLKKAGSRAAFERVDYQMVVDLARAAHAQGAKQFLVVSAAGTAEHSPSFYSRVKAHMERDVSAVGYDAVHIVRPALLIGAREESRPAEKISQMIMPLFNPLLIGSMKKYRSVRGEDVADALLQLARRETRGVHIHHLPLGG</sequence>
<dbReference type="EMBL" id="QANS01000003">
    <property type="protein sequence ID" value="PTU31290.1"/>
    <property type="molecule type" value="Genomic_DNA"/>
</dbReference>
<gene>
    <name evidence="4" type="ORF">CJD38_08040</name>
</gene>
<dbReference type="PANTHER" id="PTHR14097">
    <property type="entry name" value="OXIDOREDUCTASE HTATIP2"/>
    <property type="match status" value="1"/>
</dbReference>
<name>A0A2T5MFF0_9GAMM</name>
<keyword evidence="2" id="KW-0472">Membrane</keyword>
<feature type="domain" description="NAD-dependent epimerase/dehydratase" evidence="3">
    <location>
        <begin position="5"/>
        <end position="209"/>
    </location>
</feature>
<dbReference type="RefSeq" id="WP_107939833.1">
    <property type="nucleotide sequence ID" value="NZ_QANS01000003.1"/>
</dbReference>
<accession>A0A2T5MFF0</accession>
<organism evidence="4 5">
    <name type="scientific">Stenotrophobium rhamnosiphilum</name>
    <dbReference type="NCBI Taxonomy" id="2029166"/>
    <lineage>
        <taxon>Bacteria</taxon>
        <taxon>Pseudomonadati</taxon>
        <taxon>Pseudomonadota</taxon>
        <taxon>Gammaproteobacteria</taxon>
        <taxon>Nevskiales</taxon>
        <taxon>Nevskiaceae</taxon>
        <taxon>Stenotrophobium</taxon>
    </lineage>
</organism>
<reference evidence="4 5" key="1">
    <citation type="submission" date="2018-04" db="EMBL/GenBank/DDBJ databases">
        <title>Novel species isolated from glacier.</title>
        <authorList>
            <person name="Liu Q."/>
            <person name="Xin Y.-H."/>
        </authorList>
    </citation>
    <scope>NUCLEOTIDE SEQUENCE [LARGE SCALE GENOMIC DNA]</scope>
    <source>
        <strain evidence="4 5">GT1R17</strain>
    </source>
</reference>
<comment type="caution">
    <text evidence="4">The sequence shown here is derived from an EMBL/GenBank/DDBJ whole genome shotgun (WGS) entry which is preliminary data.</text>
</comment>
<comment type="subcellular location">
    <subcellularLocation>
        <location evidence="1">Membrane</location>
    </subcellularLocation>
</comment>
<dbReference type="Proteomes" id="UP000244248">
    <property type="component" value="Unassembled WGS sequence"/>
</dbReference>
<evidence type="ECO:0000313" key="5">
    <source>
        <dbReference type="Proteomes" id="UP000244248"/>
    </source>
</evidence>
<dbReference type="Pfam" id="PF01370">
    <property type="entry name" value="Epimerase"/>
    <property type="match status" value="1"/>
</dbReference>
<evidence type="ECO:0000259" key="3">
    <source>
        <dbReference type="Pfam" id="PF01370"/>
    </source>
</evidence>
<dbReference type="OrthoDB" id="9798632at2"/>
<evidence type="ECO:0000256" key="1">
    <source>
        <dbReference type="ARBA" id="ARBA00004370"/>
    </source>
</evidence>
<dbReference type="Gene3D" id="3.40.50.720">
    <property type="entry name" value="NAD(P)-binding Rossmann-like Domain"/>
    <property type="match status" value="1"/>
</dbReference>
<dbReference type="PANTHER" id="PTHR14097:SF7">
    <property type="entry name" value="OXIDOREDUCTASE HTATIP2"/>
    <property type="match status" value="1"/>
</dbReference>
<dbReference type="SUPFAM" id="SSF51735">
    <property type="entry name" value="NAD(P)-binding Rossmann-fold domains"/>
    <property type="match status" value="1"/>
</dbReference>
<evidence type="ECO:0000256" key="2">
    <source>
        <dbReference type="ARBA" id="ARBA00023136"/>
    </source>
</evidence>
<protein>
    <recommendedName>
        <fullName evidence="3">NAD-dependent epimerase/dehydratase domain-containing protein</fullName>
    </recommendedName>
</protein>
<evidence type="ECO:0000313" key="4">
    <source>
        <dbReference type="EMBL" id="PTU31290.1"/>
    </source>
</evidence>
<keyword evidence="5" id="KW-1185">Reference proteome</keyword>
<proteinExistence type="predicted"/>
<dbReference type="InterPro" id="IPR001509">
    <property type="entry name" value="Epimerase_deHydtase"/>
</dbReference>
<dbReference type="InterPro" id="IPR036291">
    <property type="entry name" value="NAD(P)-bd_dom_sf"/>
</dbReference>
<dbReference type="AlphaFoldDB" id="A0A2T5MFF0"/>